<dbReference type="RefSeq" id="WP_149977006.1">
    <property type="nucleotide sequence ID" value="NZ_BHVQ01000083.1"/>
</dbReference>
<organism evidence="1 2">
    <name type="scientific">Microcystis aeruginosa NIES-2521</name>
    <dbReference type="NCBI Taxonomy" id="2303983"/>
    <lineage>
        <taxon>Bacteria</taxon>
        <taxon>Bacillati</taxon>
        <taxon>Cyanobacteriota</taxon>
        <taxon>Cyanophyceae</taxon>
        <taxon>Oscillatoriophycideae</taxon>
        <taxon>Chroococcales</taxon>
        <taxon>Microcystaceae</taxon>
        <taxon>Microcystis</taxon>
    </lineage>
</organism>
<dbReference type="Proteomes" id="UP000324689">
    <property type="component" value="Unassembled WGS sequence"/>
</dbReference>
<reference evidence="1 2" key="1">
    <citation type="submission" date="2018-09" db="EMBL/GenBank/DDBJ databases">
        <title>Evolutionary history of phycoerythrin pigmentation in the water bloom-forming cyanobacterium Microcystis aeruginosa.</title>
        <authorList>
            <person name="Tanabe Y."/>
            <person name="Tanabe Y."/>
            <person name="Yamaguchi H."/>
        </authorList>
    </citation>
    <scope>NUCLEOTIDE SEQUENCE [LARGE SCALE GENOMIC DNA]</scope>
    <source>
        <strain evidence="1 2">NIES-2521</strain>
    </source>
</reference>
<evidence type="ECO:0000313" key="1">
    <source>
        <dbReference type="EMBL" id="GCA81886.1"/>
    </source>
</evidence>
<accession>A0A5A5SB93</accession>
<name>A0A5A5SB93_MICAE</name>
<comment type="caution">
    <text evidence="1">The sequence shown here is derived from an EMBL/GenBank/DDBJ whole genome shotgun (WGS) entry which is preliminary data.</text>
</comment>
<evidence type="ECO:0000313" key="2">
    <source>
        <dbReference type="Proteomes" id="UP000324689"/>
    </source>
</evidence>
<dbReference type="EMBL" id="BHVQ01000083">
    <property type="protein sequence ID" value="GCA81886.1"/>
    <property type="molecule type" value="Genomic_DNA"/>
</dbReference>
<gene>
    <name evidence="1" type="ORF">MiTs_03905</name>
</gene>
<dbReference type="AlphaFoldDB" id="A0A5A5SB93"/>
<sequence>MSYVPSTIPAGQISLRGYQENNIFRHAQGIEAYHQLINYTSLPANRGAVWELPFDFEIASIWVKCATAPSESAKIDFSVSTVIAGSAFSTLISLNLKTRQIDNSNVWCAWSPSLTVIPKGLTFRATANIATDIIYLAGKECYINPAIYPSIISD</sequence>
<protein>
    <submittedName>
        <fullName evidence="1">Uncharacterized protein</fullName>
    </submittedName>
</protein>
<proteinExistence type="predicted"/>